<dbReference type="RefSeq" id="WP_349760060.1">
    <property type="nucleotide sequence ID" value="NZ_JBEGCI010000027.1"/>
</dbReference>
<comment type="caution">
    <text evidence="3">The sequence shown here is derived from an EMBL/GenBank/DDBJ whole genome shotgun (WGS) entry which is preliminary data.</text>
</comment>
<sequence length="274" mass="31568">MRILAAQIHIPAIDTREKQRAHVESVIDRLGDQIRTQPVDLIVLPELATMEYSKENFQRIDEFSETLEGEFYARFAAFCREHQVAVCYGTPRRKGDQTFISQVVIDRHGDYLTHYDKMHTAEYGDSHEFTYFTRGDQLSVFEIDGVRAGIIICYDMRFPELSRRLCRELAVDVILHPVAFSKDLSFHSWQQFVTTRALENQVYFLSVNRSGPSFGQSMLCPPWIDNTVHPTVLGDEEAFQVITIDREVIGDVRARLPFRKDVLADYESLAVRGA</sequence>
<accession>A0ABV1NA21</accession>
<name>A0ABV1NA21_9GAMM</name>
<dbReference type="PROSITE" id="PS50263">
    <property type="entry name" value="CN_HYDROLASE"/>
    <property type="match status" value="1"/>
</dbReference>
<evidence type="ECO:0000256" key="1">
    <source>
        <dbReference type="ARBA" id="ARBA00022801"/>
    </source>
</evidence>
<dbReference type="CDD" id="cd07197">
    <property type="entry name" value="nitrilase"/>
    <property type="match status" value="1"/>
</dbReference>
<organism evidence="3 4">
    <name type="scientific">Halomonas pelophila</name>
    <dbReference type="NCBI Taxonomy" id="3151122"/>
    <lineage>
        <taxon>Bacteria</taxon>
        <taxon>Pseudomonadati</taxon>
        <taxon>Pseudomonadota</taxon>
        <taxon>Gammaproteobacteria</taxon>
        <taxon>Oceanospirillales</taxon>
        <taxon>Halomonadaceae</taxon>
        <taxon>Halomonas</taxon>
    </lineage>
</organism>
<evidence type="ECO:0000313" key="3">
    <source>
        <dbReference type="EMBL" id="MEQ6890585.1"/>
    </source>
</evidence>
<dbReference type="InterPro" id="IPR036526">
    <property type="entry name" value="C-N_Hydrolase_sf"/>
</dbReference>
<evidence type="ECO:0000313" key="4">
    <source>
        <dbReference type="Proteomes" id="UP001472978"/>
    </source>
</evidence>
<dbReference type="InterPro" id="IPR003010">
    <property type="entry name" value="C-N_Hydrolase"/>
</dbReference>
<evidence type="ECO:0000259" key="2">
    <source>
        <dbReference type="PROSITE" id="PS50263"/>
    </source>
</evidence>
<dbReference type="Gene3D" id="3.60.110.10">
    <property type="entry name" value="Carbon-nitrogen hydrolase"/>
    <property type="match status" value="1"/>
</dbReference>
<dbReference type="EMBL" id="JBEGCI010000027">
    <property type="protein sequence ID" value="MEQ6890585.1"/>
    <property type="molecule type" value="Genomic_DNA"/>
</dbReference>
<keyword evidence="1 3" id="KW-0378">Hydrolase</keyword>
<proteinExistence type="predicted"/>
<feature type="domain" description="CN hydrolase" evidence="2">
    <location>
        <begin position="1"/>
        <end position="246"/>
    </location>
</feature>
<dbReference type="GO" id="GO:0016787">
    <property type="term" value="F:hydrolase activity"/>
    <property type="evidence" value="ECO:0007669"/>
    <property type="project" value="UniProtKB-KW"/>
</dbReference>
<dbReference type="InterPro" id="IPR050345">
    <property type="entry name" value="Aliph_Amidase/BUP"/>
</dbReference>
<gene>
    <name evidence="3" type="ORF">ABE957_18085</name>
</gene>
<keyword evidence="4" id="KW-1185">Reference proteome</keyword>
<dbReference type="PANTHER" id="PTHR43674:SF2">
    <property type="entry name" value="BETA-UREIDOPROPIONASE"/>
    <property type="match status" value="1"/>
</dbReference>
<dbReference type="Pfam" id="PF00795">
    <property type="entry name" value="CN_hydrolase"/>
    <property type="match status" value="1"/>
</dbReference>
<dbReference type="Proteomes" id="UP001472978">
    <property type="component" value="Unassembled WGS sequence"/>
</dbReference>
<reference evidence="3 4" key="1">
    <citation type="submission" date="2024-05" db="EMBL/GenBank/DDBJ databases">
        <title>Halomonas sp. CS7 16S ribosomal RNA gene Genome sequencing and assembly.</title>
        <authorList>
            <person name="Yook S."/>
        </authorList>
    </citation>
    <scope>NUCLEOTIDE SEQUENCE [LARGE SCALE GENOMIC DNA]</scope>
    <source>
        <strain evidence="3 4">CS7</strain>
    </source>
</reference>
<protein>
    <submittedName>
        <fullName evidence="3">Carbon-nitrogen hydrolase family protein</fullName>
    </submittedName>
</protein>
<dbReference type="PANTHER" id="PTHR43674">
    <property type="entry name" value="NITRILASE C965.09-RELATED"/>
    <property type="match status" value="1"/>
</dbReference>
<dbReference type="SUPFAM" id="SSF56317">
    <property type="entry name" value="Carbon-nitrogen hydrolase"/>
    <property type="match status" value="1"/>
</dbReference>